<dbReference type="PANTHER" id="PTHR32046:SF14">
    <property type="match status" value="1"/>
</dbReference>
<accession>A0A8J1Y1N0</accession>
<proteinExistence type="predicted"/>
<dbReference type="SUPFAM" id="SSF52540">
    <property type="entry name" value="P-loop containing nucleoside triphosphate hydrolases"/>
    <property type="match status" value="1"/>
</dbReference>
<name>A0A8J1Y1N0_OWEFU</name>
<organism evidence="1 2">
    <name type="scientific">Owenia fusiformis</name>
    <name type="common">Polychaete worm</name>
    <dbReference type="NCBI Taxonomy" id="6347"/>
    <lineage>
        <taxon>Eukaryota</taxon>
        <taxon>Metazoa</taxon>
        <taxon>Spiralia</taxon>
        <taxon>Lophotrochozoa</taxon>
        <taxon>Annelida</taxon>
        <taxon>Polychaeta</taxon>
        <taxon>Sedentaria</taxon>
        <taxon>Canalipalpata</taxon>
        <taxon>Sabellida</taxon>
        <taxon>Oweniida</taxon>
        <taxon>Oweniidae</taxon>
        <taxon>Owenia</taxon>
    </lineage>
</organism>
<evidence type="ECO:0000313" key="2">
    <source>
        <dbReference type="Proteomes" id="UP000749559"/>
    </source>
</evidence>
<gene>
    <name evidence="1" type="ORF">OFUS_LOCUS7662</name>
</gene>
<sequence length="455" mass="52162">MVNYLFGVQFESDSRLKLIQEAMNANQAESQTKTITSYTIHKGLGSKIPFTLTIIDTPGFGDTGGFKRDEEIMGLIRTFFTSHIGIDHIDAIGFVSQSSLPRLTPTQRYIFDKILSLFGKDIEQNIMMLLTFADENEPQVLSGIKEAKFHYSHAFKFNNSVIYEKKQTADDKLSRRKAAANLLAYEMGEENFQEFIEAVMTYQTRSLTLTKEVLIERKHLEDRIIFIQKGIRIGVGKIDQLNREMYAILKIQGEIEQYKGFEIRSTIDVNEKHSRNYNSYSCNECEKTCQSDTYAFIEGIKTLLSKLNIVSDECNICGCKRSKHEVDKYEWVVVTKEVVKTLEEIKKKYDEGVEGKITKERLIAKMEADVEELKRKIVQSINDVRRIKARLEQIALKPNPLSSSDYIDLLIATEKSTASHGYIQRVAELEKIKVRADLLHKVTSTKDVPDLMTKD</sequence>
<dbReference type="OrthoDB" id="8954335at2759"/>
<dbReference type="PANTHER" id="PTHR32046">
    <property type="entry name" value="G DOMAIN-CONTAINING PROTEIN"/>
    <property type="match status" value="1"/>
</dbReference>
<protein>
    <submittedName>
        <fullName evidence="1">Uncharacterized protein</fullName>
    </submittedName>
</protein>
<dbReference type="Proteomes" id="UP000749559">
    <property type="component" value="Unassembled WGS sequence"/>
</dbReference>
<dbReference type="EMBL" id="CAIIXF020000004">
    <property type="protein sequence ID" value="CAH1781040.1"/>
    <property type="molecule type" value="Genomic_DNA"/>
</dbReference>
<dbReference type="Gene3D" id="3.40.50.300">
    <property type="entry name" value="P-loop containing nucleotide triphosphate hydrolases"/>
    <property type="match status" value="1"/>
</dbReference>
<dbReference type="InterPro" id="IPR027417">
    <property type="entry name" value="P-loop_NTPase"/>
</dbReference>
<reference evidence="1" key="1">
    <citation type="submission" date="2022-03" db="EMBL/GenBank/DDBJ databases">
        <authorList>
            <person name="Martin C."/>
        </authorList>
    </citation>
    <scope>NUCLEOTIDE SEQUENCE</scope>
</reference>
<dbReference type="AlphaFoldDB" id="A0A8J1Y1N0"/>
<comment type="caution">
    <text evidence="1">The sequence shown here is derived from an EMBL/GenBank/DDBJ whole genome shotgun (WGS) entry which is preliminary data.</text>
</comment>
<evidence type="ECO:0000313" key="1">
    <source>
        <dbReference type="EMBL" id="CAH1781040.1"/>
    </source>
</evidence>
<keyword evidence="2" id="KW-1185">Reference proteome</keyword>